<evidence type="ECO:0000313" key="2">
    <source>
        <dbReference type="EMBL" id="QDV69211.1"/>
    </source>
</evidence>
<sequence length="177" mass="19354">MPCMKGIARRRSDRKNALGVSVLGSREYQSMHRGRLQRLANLDWKVRCNRRWGGWLAIGDILSAGCPEDARSVCGKPWIGGWGDCFRASSTKHDHNHRGTSTAAVDPLRTRNCHMCVKLKYSCQIGTRRPDSRSVAQVDTAIYQSSARLVRVNAAAAPGSKCRGTASIQPPVAPAAP</sequence>
<protein>
    <submittedName>
        <fullName evidence="2">Uncharacterized protein</fullName>
    </submittedName>
</protein>
<gene>
    <name evidence="2" type="ORF">Poly24_29260</name>
</gene>
<dbReference type="AlphaFoldDB" id="A0A518JUI2"/>
<keyword evidence="3" id="KW-1185">Reference proteome</keyword>
<dbReference type="KEGG" id="rcf:Poly24_29260"/>
<evidence type="ECO:0000313" key="3">
    <source>
        <dbReference type="Proteomes" id="UP000315082"/>
    </source>
</evidence>
<proteinExistence type="predicted"/>
<organism evidence="2 3">
    <name type="scientific">Rosistilla carotiformis</name>
    <dbReference type="NCBI Taxonomy" id="2528017"/>
    <lineage>
        <taxon>Bacteria</taxon>
        <taxon>Pseudomonadati</taxon>
        <taxon>Planctomycetota</taxon>
        <taxon>Planctomycetia</taxon>
        <taxon>Pirellulales</taxon>
        <taxon>Pirellulaceae</taxon>
        <taxon>Rosistilla</taxon>
    </lineage>
</organism>
<dbReference type="Proteomes" id="UP000315082">
    <property type="component" value="Chromosome"/>
</dbReference>
<evidence type="ECO:0000256" key="1">
    <source>
        <dbReference type="SAM" id="MobiDB-lite"/>
    </source>
</evidence>
<accession>A0A518JUI2</accession>
<dbReference type="EMBL" id="CP036348">
    <property type="protein sequence ID" value="QDV69211.1"/>
    <property type="molecule type" value="Genomic_DNA"/>
</dbReference>
<feature type="region of interest" description="Disordered" evidence="1">
    <location>
        <begin position="157"/>
        <end position="177"/>
    </location>
</feature>
<reference evidence="2 3" key="1">
    <citation type="submission" date="2019-02" db="EMBL/GenBank/DDBJ databases">
        <title>Deep-cultivation of Planctomycetes and their phenomic and genomic characterization uncovers novel biology.</title>
        <authorList>
            <person name="Wiegand S."/>
            <person name="Jogler M."/>
            <person name="Boedeker C."/>
            <person name="Pinto D."/>
            <person name="Vollmers J."/>
            <person name="Rivas-Marin E."/>
            <person name="Kohn T."/>
            <person name="Peeters S.H."/>
            <person name="Heuer A."/>
            <person name="Rast P."/>
            <person name="Oberbeckmann S."/>
            <person name="Bunk B."/>
            <person name="Jeske O."/>
            <person name="Meyerdierks A."/>
            <person name="Storesund J.E."/>
            <person name="Kallscheuer N."/>
            <person name="Luecker S."/>
            <person name="Lage O.M."/>
            <person name="Pohl T."/>
            <person name="Merkel B.J."/>
            <person name="Hornburger P."/>
            <person name="Mueller R.-W."/>
            <person name="Bruemmer F."/>
            <person name="Labrenz M."/>
            <person name="Spormann A.M."/>
            <person name="Op den Camp H."/>
            <person name="Overmann J."/>
            <person name="Amann R."/>
            <person name="Jetten M.S.M."/>
            <person name="Mascher T."/>
            <person name="Medema M.H."/>
            <person name="Devos D.P."/>
            <person name="Kaster A.-K."/>
            <person name="Ovreas L."/>
            <person name="Rohde M."/>
            <person name="Galperin M.Y."/>
            <person name="Jogler C."/>
        </authorList>
    </citation>
    <scope>NUCLEOTIDE SEQUENCE [LARGE SCALE GENOMIC DNA]</scope>
    <source>
        <strain evidence="2 3">Poly24</strain>
    </source>
</reference>
<name>A0A518JUI2_9BACT</name>